<dbReference type="PANTHER" id="PTHR42839">
    <property type="entry name" value="ISOCHORISMATE SYNTHASE ENTC"/>
    <property type="match status" value="1"/>
</dbReference>
<evidence type="ECO:0000259" key="1">
    <source>
        <dbReference type="Pfam" id="PF00425"/>
    </source>
</evidence>
<dbReference type="AlphaFoldDB" id="A0A9D1UTE9"/>
<proteinExistence type="predicted"/>
<evidence type="ECO:0000313" key="2">
    <source>
        <dbReference type="EMBL" id="HIX00066.1"/>
    </source>
</evidence>
<feature type="domain" description="Chorismate-utilising enzyme C-terminal" evidence="1">
    <location>
        <begin position="191"/>
        <end position="347"/>
    </location>
</feature>
<protein>
    <submittedName>
        <fullName evidence="2">Chorismate-binding protein</fullName>
    </submittedName>
</protein>
<name>A0A9D1UTE9_9MICC</name>
<comment type="caution">
    <text evidence="2">The sequence shown here is derived from an EMBL/GenBank/DDBJ whole genome shotgun (WGS) entry which is preliminary data.</text>
</comment>
<feature type="domain" description="Chorismate-utilising enzyme C-terminal" evidence="1">
    <location>
        <begin position="370"/>
        <end position="463"/>
    </location>
</feature>
<reference evidence="2" key="2">
    <citation type="submission" date="2021-04" db="EMBL/GenBank/DDBJ databases">
        <authorList>
            <person name="Gilroy R."/>
        </authorList>
    </citation>
    <scope>NUCLEOTIDE SEQUENCE</scope>
    <source>
        <strain evidence="2">ChiHejej3B27-3195</strain>
    </source>
</reference>
<dbReference type="SUPFAM" id="SSF56322">
    <property type="entry name" value="ADC synthase"/>
    <property type="match status" value="1"/>
</dbReference>
<dbReference type="InterPro" id="IPR015890">
    <property type="entry name" value="Chorismate_C"/>
</dbReference>
<dbReference type="PANTHER" id="PTHR42839:SF2">
    <property type="entry name" value="ISOCHORISMATE SYNTHASE ENTC"/>
    <property type="match status" value="1"/>
</dbReference>
<organism evidence="2 3">
    <name type="scientific">Candidatus Nesterenkonia stercoripullorum</name>
    <dbReference type="NCBI Taxonomy" id="2838701"/>
    <lineage>
        <taxon>Bacteria</taxon>
        <taxon>Bacillati</taxon>
        <taxon>Actinomycetota</taxon>
        <taxon>Actinomycetes</taxon>
        <taxon>Micrococcales</taxon>
        <taxon>Micrococcaceae</taxon>
        <taxon>Nesterenkonia</taxon>
    </lineage>
</organism>
<dbReference type="Proteomes" id="UP000824151">
    <property type="component" value="Unassembled WGS sequence"/>
</dbReference>
<accession>A0A9D1UTE9</accession>
<sequence length="475" mass="50176">MTSVPVPLTALSLPVESFGPIDDLVELLPHFVPSGVWLREGRGMIGLGVSARTSARGAERFAQLAHWYDAVRGTSTTHGPQELEAVPGTGLTAFVTVSYAADSAADSELVIPEIVLGRSAETQWVTLIQEAGDDAQPPNAADVSAALHRYRLAVSETDPWRLSLSTRSQDAAGLSGHELPPAVLREGTHPEEHYLEAVRAGTTAIQQRRVEKIVLARDAVVTAEAPLAAGTVLRELARQYHDCWTYFAGSVLGATPEMLVQVRGDQLRARVLAGTVDGEVPLEEARAALLHDAKQRNEHQIAVESLLSHLGPVTSSLSAQDRPEVLVLPNVYHLATDVTGRLSRDEDASAGGVEADDAVADDAVAGTGQLSPLFVAERAHPTAAICGTPTATAQHMIAALEELDRGPFSGPVGWIDGAGNADFGIALRGGVLEDEGAAIRLYAGCGVVTGSEPEAELAETWAKMRPMLSALGLRR</sequence>
<gene>
    <name evidence="2" type="ORF">H9871_07960</name>
</gene>
<dbReference type="Gene3D" id="3.60.120.10">
    <property type="entry name" value="Anthranilate synthase"/>
    <property type="match status" value="1"/>
</dbReference>
<dbReference type="Pfam" id="PF00425">
    <property type="entry name" value="Chorismate_bind"/>
    <property type="match status" value="2"/>
</dbReference>
<dbReference type="EMBL" id="DXGD01000296">
    <property type="protein sequence ID" value="HIX00066.1"/>
    <property type="molecule type" value="Genomic_DNA"/>
</dbReference>
<reference evidence="2" key="1">
    <citation type="journal article" date="2021" name="PeerJ">
        <title>Extensive microbial diversity within the chicken gut microbiome revealed by metagenomics and culture.</title>
        <authorList>
            <person name="Gilroy R."/>
            <person name="Ravi A."/>
            <person name="Getino M."/>
            <person name="Pursley I."/>
            <person name="Horton D.L."/>
            <person name="Alikhan N.F."/>
            <person name="Baker D."/>
            <person name="Gharbi K."/>
            <person name="Hall N."/>
            <person name="Watson M."/>
            <person name="Adriaenssens E.M."/>
            <person name="Foster-Nyarko E."/>
            <person name="Jarju S."/>
            <person name="Secka A."/>
            <person name="Antonio M."/>
            <person name="Oren A."/>
            <person name="Chaudhuri R.R."/>
            <person name="La Ragione R."/>
            <person name="Hildebrand F."/>
            <person name="Pallen M.J."/>
        </authorList>
    </citation>
    <scope>NUCLEOTIDE SEQUENCE</scope>
    <source>
        <strain evidence="2">ChiHejej3B27-3195</strain>
    </source>
</reference>
<evidence type="ECO:0000313" key="3">
    <source>
        <dbReference type="Proteomes" id="UP000824151"/>
    </source>
</evidence>
<dbReference type="InterPro" id="IPR005801">
    <property type="entry name" value="ADC_synthase"/>
</dbReference>